<protein>
    <submittedName>
        <fullName evidence="2">Uncharacterized protein</fullName>
    </submittedName>
</protein>
<sequence>MLDYFDPLINISSTNPGNNADPVLVKEAPTSDTLDFNSQSLSLSGTEAALPTSIEPHLLCTGKEDNKMEEPSALAYGTLARGVCGESNWPETRNHSATSSGQFTMSTLPTIRSTTKPVEYSAKSDCQTDARPIKPSEVSAELDGGVTRRPTNQASLQSCSPRSLCLSKLIPSALGDKQISTTSNRPLLHTKQATYIPASSESSGSGSPNRHRKNRSSQLNIDSSHHTLVQNESIAGMKSKENCSFQVHN</sequence>
<feature type="compositionally biased region" description="Polar residues" evidence="1">
    <location>
        <begin position="216"/>
        <end position="225"/>
    </location>
</feature>
<evidence type="ECO:0000313" key="3">
    <source>
        <dbReference type="Proteomes" id="UP000784294"/>
    </source>
</evidence>
<gene>
    <name evidence="2" type="ORF">PXEA_LOCUS15893</name>
</gene>
<dbReference type="EMBL" id="CAAALY010056515">
    <property type="protein sequence ID" value="VEL22453.1"/>
    <property type="molecule type" value="Genomic_DNA"/>
</dbReference>
<comment type="caution">
    <text evidence="2">The sequence shown here is derived from an EMBL/GenBank/DDBJ whole genome shotgun (WGS) entry which is preliminary data.</text>
</comment>
<proteinExistence type="predicted"/>
<organism evidence="2 3">
    <name type="scientific">Protopolystoma xenopodis</name>
    <dbReference type="NCBI Taxonomy" id="117903"/>
    <lineage>
        <taxon>Eukaryota</taxon>
        <taxon>Metazoa</taxon>
        <taxon>Spiralia</taxon>
        <taxon>Lophotrochozoa</taxon>
        <taxon>Platyhelminthes</taxon>
        <taxon>Monogenea</taxon>
        <taxon>Polyopisthocotylea</taxon>
        <taxon>Polystomatidea</taxon>
        <taxon>Polystomatidae</taxon>
        <taxon>Protopolystoma</taxon>
    </lineage>
</organism>
<accession>A0A3S5CN44</accession>
<feature type="region of interest" description="Disordered" evidence="1">
    <location>
        <begin position="195"/>
        <end position="225"/>
    </location>
</feature>
<dbReference type="AlphaFoldDB" id="A0A3S5CN44"/>
<evidence type="ECO:0000313" key="2">
    <source>
        <dbReference type="EMBL" id="VEL22453.1"/>
    </source>
</evidence>
<feature type="region of interest" description="Disordered" evidence="1">
    <location>
        <begin position="111"/>
        <end position="157"/>
    </location>
</feature>
<name>A0A3S5CN44_9PLAT</name>
<keyword evidence="3" id="KW-1185">Reference proteome</keyword>
<evidence type="ECO:0000256" key="1">
    <source>
        <dbReference type="SAM" id="MobiDB-lite"/>
    </source>
</evidence>
<dbReference type="Proteomes" id="UP000784294">
    <property type="component" value="Unassembled WGS sequence"/>
</dbReference>
<reference evidence="2" key="1">
    <citation type="submission" date="2018-11" db="EMBL/GenBank/DDBJ databases">
        <authorList>
            <consortium name="Pathogen Informatics"/>
        </authorList>
    </citation>
    <scope>NUCLEOTIDE SEQUENCE</scope>
</reference>